<name>G8QYI6_SPHPG</name>
<dbReference type="eggNOG" id="COG1247">
    <property type="taxonomic scope" value="Bacteria"/>
</dbReference>
<dbReference type="KEGG" id="sgp:SpiGrapes_0708"/>
<dbReference type="InterPro" id="IPR000182">
    <property type="entry name" value="GNAT_dom"/>
</dbReference>
<evidence type="ECO:0000256" key="2">
    <source>
        <dbReference type="ARBA" id="ARBA00023315"/>
    </source>
</evidence>
<dbReference type="RefSeq" id="WP_014269398.1">
    <property type="nucleotide sequence ID" value="NC_016633.1"/>
</dbReference>
<keyword evidence="5" id="KW-1185">Reference proteome</keyword>
<dbReference type="PANTHER" id="PTHR43072:SF23">
    <property type="entry name" value="UPF0039 PROTEIN C11D3.02C"/>
    <property type="match status" value="1"/>
</dbReference>
<keyword evidence="2 4" id="KW-0012">Acyltransferase</keyword>
<dbReference type="EMBL" id="CP003155">
    <property type="protein sequence ID" value="AEV28549.1"/>
    <property type="molecule type" value="Genomic_DNA"/>
</dbReference>
<evidence type="ECO:0000313" key="5">
    <source>
        <dbReference type="Proteomes" id="UP000005632"/>
    </source>
</evidence>
<dbReference type="HOGENOM" id="CLU_013985_4_5_12"/>
<protein>
    <submittedName>
        <fullName evidence="4">Sortase-like acyltransferase</fullName>
    </submittedName>
</protein>
<dbReference type="InterPro" id="IPR016181">
    <property type="entry name" value="Acyl_CoA_acyltransferase"/>
</dbReference>
<dbReference type="OrthoDB" id="9799096at2"/>
<accession>G8QYI6</accession>
<dbReference type="PROSITE" id="PS51186">
    <property type="entry name" value="GNAT"/>
    <property type="match status" value="1"/>
</dbReference>
<dbReference type="SUPFAM" id="SSF55729">
    <property type="entry name" value="Acyl-CoA N-acyltransferases (Nat)"/>
    <property type="match status" value="1"/>
</dbReference>
<organism evidence="4 5">
    <name type="scientific">Sphaerochaeta pleomorpha (strain ATCC BAA-1885 / DSM 22778 / Grapes)</name>
    <dbReference type="NCBI Taxonomy" id="158190"/>
    <lineage>
        <taxon>Bacteria</taxon>
        <taxon>Pseudomonadati</taxon>
        <taxon>Spirochaetota</taxon>
        <taxon>Spirochaetia</taxon>
        <taxon>Spirochaetales</taxon>
        <taxon>Sphaerochaetaceae</taxon>
        <taxon>Sphaerochaeta</taxon>
    </lineage>
</organism>
<evidence type="ECO:0000313" key="4">
    <source>
        <dbReference type="EMBL" id="AEV28549.1"/>
    </source>
</evidence>
<feature type="domain" description="N-acetyltransferase" evidence="3">
    <location>
        <begin position="5"/>
        <end position="163"/>
    </location>
</feature>
<dbReference type="Proteomes" id="UP000005632">
    <property type="component" value="Chromosome"/>
</dbReference>
<gene>
    <name evidence="4" type="ordered locus">SpiGrapes_0708</name>
</gene>
<dbReference type="Pfam" id="PF00583">
    <property type="entry name" value="Acetyltransf_1"/>
    <property type="match status" value="1"/>
</dbReference>
<sequence length="169" mass="19463">MESKILYRTMVKEDWAAVSRIYQQGIDTNLATFQTVCPTFDEFDKAHLPFCRFVAESKQTVVGWAVLSPISSRYVYRGVAEVSVYIDEKERNRGVGKALLHLLVEESEKQGIWTLQSSILSENKASIALHDRCGFRLVGRREKIARDRNGNWKDTFLMEKRRNETDATV</sequence>
<dbReference type="CDD" id="cd04301">
    <property type="entry name" value="NAT_SF"/>
    <property type="match status" value="1"/>
</dbReference>
<keyword evidence="1 4" id="KW-0808">Transferase</keyword>
<proteinExistence type="predicted"/>
<evidence type="ECO:0000259" key="3">
    <source>
        <dbReference type="PROSITE" id="PS51186"/>
    </source>
</evidence>
<reference evidence="4 5" key="1">
    <citation type="submission" date="2011-11" db="EMBL/GenBank/DDBJ databases">
        <title>Complete sequence of Spirochaeta sp. grapes.</title>
        <authorList>
            <consortium name="US DOE Joint Genome Institute"/>
            <person name="Lucas S."/>
            <person name="Han J."/>
            <person name="Lapidus A."/>
            <person name="Cheng J.-F."/>
            <person name="Goodwin L."/>
            <person name="Pitluck S."/>
            <person name="Peters L."/>
            <person name="Ovchinnikova G."/>
            <person name="Munk A.C."/>
            <person name="Detter J.C."/>
            <person name="Han C."/>
            <person name="Tapia R."/>
            <person name="Land M."/>
            <person name="Hauser L."/>
            <person name="Kyrpides N."/>
            <person name="Ivanova N."/>
            <person name="Pagani I."/>
            <person name="Ritalahtilisa K."/>
            <person name="Loeffler F."/>
            <person name="Woyke T."/>
        </authorList>
    </citation>
    <scope>NUCLEOTIDE SEQUENCE [LARGE SCALE GENOMIC DNA]</scope>
    <source>
        <strain evidence="5">ATCC BAA-1885 / DSM 22778 / Grapes</strain>
    </source>
</reference>
<dbReference type="AlphaFoldDB" id="G8QYI6"/>
<dbReference type="Gene3D" id="3.40.630.30">
    <property type="match status" value="1"/>
</dbReference>
<evidence type="ECO:0000256" key="1">
    <source>
        <dbReference type="ARBA" id="ARBA00022679"/>
    </source>
</evidence>
<dbReference type="GO" id="GO:0016747">
    <property type="term" value="F:acyltransferase activity, transferring groups other than amino-acyl groups"/>
    <property type="evidence" value="ECO:0007669"/>
    <property type="project" value="InterPro"/>
</dbReference>
<dbReference type="STRING" id="158190.SpiGrapes_0708"/>
<dbReference type="PANTHER" id="PTHR43072">
    <property type="entry name" value="N-ACETYLTRANSFERASE"/>
    <property type="match status" value="1"/>
</dbReference>